<dbReference type="GeneID" id="41540582"/>
<proteinExistence type="predicted"/>
<gene>
    <name evidence="2" type="ORF">SAVMC3_40370</name>
</gene>
<protein>
    <submittedName>
        <fullName evidence="2">Uncharacterized protein</fullName>
    </submittedName>
</protein>
<keyword evidence="1" id="KW-0472">Membrane</keyword>
<evidence type="ECO:0000313" key="2">
    <source>
        <dbReference type="EMBL" id="BBJ51408.1"/>
    </source>
</evidence>
<feature type="transmembrane region" description="Helical" evidence="1">
    <location>
        <begin position="144"/>
        <end position="166"/>
    </location>
</feature>
<keyword evidence="1" id="KW-0812">Transmembrane</keyword>
<sequence length="293" mass="31905">MLRRWTRFVAGSYPPLPSVLFAFLWAYGVTGLFAAVQPQSPPWRPGTGTFTAAVTLTVTLLLMRAVDDIRDLAYDRAFHPKRPLAAGTVRMKDLLVLCAAGAVLVLALNAGSPTALAVLAAQLGYCGLFLTVDRLLGWPPGDRLFLSLLFSFPAQLLLHVYLYARYLHDTSSGPGREGVLAIVITVLVTVHMEFAKKITRRTRPGERSYVDALGLGGTVAVALIAPVLSVLLLMTQARPVALLTPLALLPLLLPARAGWRFWRTRTPRWPAASPAYYVLSTFACYLALSLTYG</sequence>
<feature type="transmembrane region" description="Helical" evidence="1">
    <location>
        <begin position="50"/>
        <end position="66"/>
    </location>
</feature>
<reference evidence="2" key="1">
    <citation type="submission" date="2019-04" db="EMBL/GenBank/DDBJ databases">
        <title>Draft genome sequences of Streptomyces avermitilis MC3.</title>
        <authorList>
            <person name="Komaki H."/>
            <person name="Tamura T."/>
            <person name="Hosoyama A."/>
        </authorList>
    </citation>
    <scope>NUCLEOTIDE SEQUENCE</scope>
    <source>
        <strain evidence="2">MC3</strain>
    </source>
</reference>
<feature type="transmembrane region" description="Helical" evidence="1">
    <location>
        <begin position="178"/>
        <end position="196"/>
    </location>
</feature>
<organism evidence="2">
    <name type="scientific">Streptomyces avermitilis</name>
    <dbReference type="NCBI Taxonomy" id="33903"/>
    <lineage>
        <taxon>Bacteria</taxon>
        <taxon>Bacillati</taxon>
        <taxon>Actinomycetota</taxon>
        <taxon>Actinomycetes</taxon>
        <taxon>Kitasatosporales</taxon>
        <taxon>Streptomycetaceae</taxon>
        <taxon>Streptomyces</taxon>
    </lineage>
</organism>
<feature type="transmembrane region" description="Helical" evidence="1">
    <location>
        <begin position="87"/>
        <end position="108"/>
    </location>
</feature>
<feature type="transmembrane region" description="Helical" evidence="1">
    <location>
        <begin position="240"/>
        <end position="262"/>
    </location>
</feature>
<dbReference type="AlphaFoldDB" id="A0A499VGB9"/>
<feature type="transmembrane region" description="Helical" evidence="1">
    <location>
        <begin position="274"/>
        <end position="292"/>
    </location>
</feature>
<dbReference type="Gene3D" id="1.10.357.140">
    <property type="entry name" value="UbiA prenyltransferase"/>
    <property type="match status" value="1"/>
</dbReference>
<name>A0A499VGB9_STRAX</name>
<dbReference type="EMBL" id="AP019621">
    <property type="protein sequence ID" value="BBJ51408.1"/>
    <property type="molecule type" value="Genomic_DNA"/>
</dbReference>
<dbReference type="InterPro" id="IPR044878">
    <property type="entry name" value="UbiA_sf"/>
</dbReference>
<feature type="transmembrane region" description="Helical" evidence="1">
    <location>
        <begin position="114"/>
        <end position="132"/>
    </location>
</feature>
<keyword evidence="1" id="KW-1133">Transmembrane helix</keyword>
<evidence type="ECO:0000256" key="1">
    <source>
        <dbReference type="SAM" id="Phobius"/>
    </source>
</evidence>
<dbReference type="RefSeq" id="WP_037644887.1">
    <property type="nucleotide sequence ID" value="NZ_BAABTN010000032.1"/>
</dbReference>
<feature type="transmembrane region" description="Helical" evidence="1">
    <location>
        <begin position="208"/>
        <end position="234"/>
    </location>
</feature>
<accession>A0A499VGB9</accession>